<feature type="transmembrane region" description="Helical" evidence="7">
    <location>
        <begin position="421"/>
        <end position="439"/>
    </location>
</feature>
<dbReference type="GO" id="GO:0047184">
    <property type="term" value="F:1-acylglycerophosphocholine O-acyltransferase activity"/>
    <property type="evidence" value="ECO:0007669"/>
    <property type="project" value="EnsemblFungi"/>
</dbReference>
<dbReference type="GO" id="GO:0030258">
    <property type="term" value="P:lipid modification"/>
    <property type="evidence" value="ECO:0007669"/>
    <property type="project" value="TreeGrafter"/>
</dbReference>
<dbReference type="EMBL" id="KV454426">
    <property type="protein sequence ID" value="ODQ82599.1"/>
    <property type="molecule type" value="Genomic_DNA"/>
</dbReference>
<dbReference type="InterPro" id="IPR049941">
    <property type="entry name" value="LPLAT_7/PORCN-like"/>
</dbReference>
<dbReference type="GO" id="GO:0044233">
    <property type="term" value="C:mitochondria-associated endoplasmic reticulum membrane contact site"/>
    <property type="evidence" value="ECO:0007669"/>
    <property type="project" value="EnsemblFungi"/>
</dbReference>
<organism evidence="8 9">
    <name type="scientific">Babjeviella inositovora NRRL Y-12698</name>
    <dbReference type="NCBI Taxonomy" id="984486"/>
    <lineage>
        <taxon>Eukaryota</taxon>
        <taxon>Fungi</taxon>
        <taxon>Dikarya</taxon>
        <taxon>Ascomycota</taxon>
        <taxon>Saccharomycotina</taxon>
        <taxon>Pichiomycetes</taxon>
        <taxon>Serinales incertae sedis</taxon>
        <taxon>Babjeviella</taxon>
    </lineage>
</organism>
<dbReference type="GO" id="GO:0090640">
    <property type="term" value="P:phosphatidylcholine biosynthesis from sn-glycero-3-phosphocholine"/>
    <property type="evidence" value="ECO:0007669"/>
    <property type="project" value="EnsemblFungi"/>
</dbReference>
<proteinExistence type="predicted"/>
<feature type="transmembrane region" description="Helical" evidence="7">
    <location>
        <begin position="459"/>
        <end position="476"/>
    </location>
</feature>
<name>A0A1E3QY45_9ASCO</name>
<gene>
    <name evidence="8" type="ORF">BABINDRAFT_169849</name>
</gene>
<dbReference type="RefSeq" id="XP_018987927.1">
    <property type="nucleotide sequence ID" value="XM_019130693.1"/>
</dbReference>
<evidence type="ECO:0000313" key="8">
    <source>
        <dbReference type="EMBL" id="ODQ82599.1"/>
    </source>
</evidence>
<dbReference type="InterPro" id="IPR004299">
    <property type="entry name" value="MBOAT_fam"/>
</dbReference>
<evidence type="ECO:0000256" key="2">
    <source>
        <dbReference type="ARBA" id="ARBA00022679"/>
    </source>
</evidence>
<dbReference type="PANTHER" id="PTHR13906">
    <property type="entry name" value="PORCUPINE"/>
    <property type="match status" value="1"/>
</dbReference>
<evidence type="ECO:0000256" key="4">
    <source>
        <dbReference type="ARBA" id="ARBA00022989"/>
    </source>
</evidence>
<reference evidence="9" key="1">
    <citation type="submission" date="2016-05" db="EMBL/GenBank/DDBJ databases">
        <title>Comparative genomics of biotechnologically important yeasts.</title>
        <authorList>
            <consortium name="DOE Joint Genome Institute"/>
            <person name="Riley R."/>
            <person name="Haridas S."/>
            <person name="Wolfe K.H."/>
            <person name="Lopes M.R."/>
            <person name="Hittinger C.T."/>
            <person name="Goker M."/>
            <person name="Salamov A."/>
            <person name="Wisecaver J."/>
            <person name="Long T.M."/>
            <person name="Aerts A.L."/>
            <person name="Barry K."/>
            <person name="Choi C."/>
            <person name="Clum A."/>
            <person name="Coughlan A.Y."/>
            <person name="Deshpande S."/>
            <person name="Douglass A.P."/>
            <person name="Hanson S.J."/>
            <person name="Klenk H.-P."/>
            <person name="Labutti K."/>
            <person name="Lapidus A."/>
            <person name="Lindquist E."/>
            <person name="Lipzen A."/>
            <person name="Meier-Kolthoff J.P."/>
            <person name="Ohm R.A."/>
            <person name="Otillar R.P."/>
            <person name="Pangilinan J."/>
            <person name="Peng Y."/>
            <person name="Rokas A."/>
            <person name="Rosa C.A."/>
            <person name="Scheuner C."/>
            <person name="Sibirny A.A."/>
            <person name="Slot J.C."/>
            <person name="Stielow J.B."/>
            <person name="Sun H."/>
            <person name="Kurtzman C.P."/>
            <person name="Blackwell M."/>
            <person name="Grigoriev I.V."/>
            <person name="Jeffries T.W."/>
        </authorList>
    </citation>
    <scope>NUCLEOTIDE SEQUENCE [LARGE SCALE GENOMIC DNA]</scope>
    <source>
        <strain evidence="9">NRRL Y-12698</strain>
    </source>
</reference>
<accession>A0A1E3QY45</accession>
<dbReference type="GO" id="GO:0005783">
    <property type="term" value="C:endoplasmic reticulum"/>
    <property type="evidence" value="ECO:0007669"/>
    <property type="project" value="EnsemblFungi"/>
</dbReference>
<sequence>MTFIQDRIDLLATATGLDGASMRIVICLLLSFPFSAVFKRLPDANYRLKNYYIIAVSSFYIFGILNLHSGFRTLLISAMGTYLLTRYLKTPLMPWINFVFVMSHLAFNHVHAQFFKVYDPTTIDITGAQMVLVMKLSAFGWNIHDARAQRKNKDLPLSSYLKSRVIEEHPGLVEFLGYTFFYPSLLTGPAFDFADYHKFIHSTLFDDLPDNKKPGRTRKRKIPKSGRVALRKVAQGIFWAAVWIKIGDYVTVEDALDPVFKYERSFVYKVLYLWILGFTYRLKYYAVWLIAEAGCIVCGIGYNGYDAKTGTILWNRVQNVDPYAFETGQNVHVCLEAWNQNTNKWLKNYVYMRVVRPGKKPGFKSSLFTFLTSAFWHGTRPGYYMAFACGAFLQSCQRLYRRNFRPIFLEADGKTAKPSKVYYDIVCYFVTQLAFGYVVHPFVILDIERSLYLWGTVHYYFHAMVAVTYFVFMGPFKKQVTDFLKQFQASANAKATPKTAVLKDESEEPVMVLPDTEVFLNIGEVKEGMDELRDQFQTMKRRGSLVESGVLEDAYKNFSEEVSSFFPKKD</sequence>
<keyword evidence="5 7" id="KW-0472">Membrane</keyword>
<feature type="transmembrane region" description="Helical" evidence="7">
    <location>
        <begin position="91"/>
        <end position="107"/>
    </location>
</feature>
<evidence type="ECO:0000256" key="7">
    <source>
        <dbReference type="SAM" id="Phobius"/>
    </source>
</evidence>
<dbReference type="OrthoDB" id="286734at2759"/>
<keyword evidence="9" id="KW-1185">Reference proteome</keyword>
<comment type="subcellular location">
    <subcellularLocation>
        <location evidence="1">Membrane</location>
        <topology evidence="1">Multi-pass membrane protein</topology>
    </subcellularLocation>
</comment>
<dbReference type="Proteomes" id="UP000094336">
    <property type="component" value="Unassembled WGS sequence"/>
</dbReference>
<evidence type="ECO:0000313" key="9">
    <source>
        <dbReference type="Proteomes" id="UP000094336"/>
    </source>
</evidence>
<evidence type="ECO:0000256" key="3">
    <source>
        <dbReference type="ARBA" id="ARBA00022692"/>
    </source>
</evidence>
<dbReference type="GO" id="GO:0071618">
    <property type="term" value="F:lysophosphatidylethanolamine acyltransferase activity"/>
    <property type="evidence" value="ECO:0007669"/>
    <property type="project" value="EnsemblFungi"/>
</dbReference>
<keyword evidence="6" id="KW-0012">Acyltransferase</keyword>
<evidence type="ECO:0000256" key="5">
    <source>
        <dbReference type="ARBA" id="ARBA00023136"/>
    </source>
</evidence>
<feature type="transmembrane region" description="Helical" evidence="7">
    <location>
        <begin position="266"/>
        <end position="282"/>
    </location>
</feature>
<dbReference type="Pfam" id="PF03062">
    <property type="entry name" value="MBOAT"/>
    <property type="match status" value="1"/>
</dbReference>
<keyword evidence="4 7" id="KW-1133">Transmembrane helix</keyword>
<dbReference type="STRING" id="984486.A0A1E3QY45"/>
<keyword evidence="2" id="KW-0808">Transferase</keyword>
<dbReference type="PANTHER" id="PTHR13906:SF4">
    <property type="entry name" value="LYSOPHOSPHOLIPID ACYLTRANSFERASE 6"/>
    <property type="match status" value="1"/>
</dbReference>
<dbReference type="GO" id="GO:0036151">
    <property type="term" value="P:phosphatidylcholine acyl-chain remodeling"/>
    <property type="evidence" value="ECO:0007669"/>
    <property type="project" value="EnsemblFungi"/>
</dbReference>
<keyword evidence="3 7" id="KW-0812">Transmembrane</keyword>
<dbReference type="GO" id="GO:0006646">
    <property type="term" value="P:phosphatidylethanolamine biosynthetic process"/>
    <property type="evidence" value="ECO:0007669"/>
    <property type="project" value="EnsemblFungi"/>
</dbReference>
<evidence type="ECO:0000256" key="6">
    <source>
        <dbReference type="ARBA" id="ARBA00023315"/>
    </source>
</evidence>
<evidence type="ECO:0000256" key="1">
    <source>
        <dbReference type="ARBA" id="ARBA00004141"/>
    </source>
</evidence>
<protein>
    <recommendedName>
        <fullName evidence="10">Lysophospholipid acyltransferase</fullName>
    </recommendedName>
</protein>
<dbReference type="GeneID" id="30148546"/>
<evidence type="ECO:0008006" key="10">
    <source>
        <dbReference type="Google" id="ProtNLM"/>
    </source>
</evidence>
<feature type="transmembrane region" description="Helical" evidence="7">
    <location>
        <begin position="50"/>
        <end position="71"/>
    </location>
</feature>
<dbReference type="AlphaFoldDB" id="A0A1E3QY45"/>
<feature type="transmembrane region" description="Helical" evidence="7">
    <location>
        <begin position="20"/>
        <end position="38"/>
    </location>
</feature>
<dbReference type="GO" id="GO:0016020">
    <property type="term" value="C:membrane"/>
    <property type="evidence" value="ECO:0007669"/>
    <property type="project" value="UniProtKB-SubCell"/>
</dbReference>
<dbReference type="GO" id="GO:0003841">
    <property type="term" value="F:1-acylglycerol-3-phosphate O-acyltransferase activity"/>
    <property type="evidence" value="ECO:0007669"/>
    <property type="project" value="EnsemblFungi"/>
</dbReference>